<evidence type="ECO:0000256" key="1">
    <source>
        <dbReference type="SAM" id="MobiDB-lite"/>
    </source>
</evidence>
<dbReference type="Proteomes" id="UP001499878">
    <property type="component" value="Unassembled WGS sequence"/>
</dbReference>
<dbReference type="InterPro" id="IPR025711">
    <property type="entry name" value="PepSY"/>
</dbReference>
<keyword evidence="2" id="KW-0812">Transmembrane</keyword>
<reference evidence="5" key="1">
    <citation type="journal article" date="2019" name="Int. J. Syst. Evol. Microbiol.">
        <title>The Global Catalogue of Microorganisms (GCM) 10K type strain sequencing project: providing services to taxonomists for standard genome sequencing and annotation.</title>
        <authorList>
            <consortium name="The Broad Institute Genomics Platform"/>
            <consortium name="The Broad Institute Genome Sequencing Center for Infectious Disease"/>
            <person name="Wu L."/>
            <person name="Ma J."/>
        </authorList>
    </citation>
    <scope>NUCLEOTIDE SEQUENCE [LARGE SCALE GENOMIC DNA]</scope>
    <source>
        <strain evidence="5">JCM 18306</strain>
    </source>
</reference>
<evidence type="ECO:0000313" key="5">
    <source>
        <dbReference type="Proteomes" id="UP001499878"/>
    </source>
</evidence>
<dbReference type="Pfam" id="PF03929">
    <property type="entry name" value="PepSY_TM"/>
    <property type="match status" value="1"/>
</dbReference>
<comment type="caution">
    <text evidence="4">The sequence shown here is derived from an EMBL/GenBank/DDBJ whole genome shotgun (WGS) entry which is preliminary data.</text>
</comment>
<dbReference type="InterPro" id="IPR005625">
    <property type="entry name" value="PepSY-ass_TM"/>
</dbReference>
<evidence type="ECO:0000313" key="4">
    <source>
        <dbReference type="EMBL" id="GAA5214193.1"/>
    </source>
</evidence>
<name>A0ABP9T9J9_9ACTN</name>
<gene>
    <name evidence="4" type="ORF">GCM10023323_58230</name>
</gene>
<accession>A0ABP9T9J9</accession>
<feature type="domain" description="PepSY" evidence="3">
    <location>
        <begin position="113"/>
        <end position="174"/>
    </location>
</feature>
<feature type="transmembrane region" description="Helical" evidence="2">
    <location>
        <begin position="206"/>
        <end position="227"/>
    </location>
</feature>
<feature type="transmembrane region" description="Helical" evidence="2">
    <location>
        <begin position="248"/>
        <end position="270"/>
    </location>
</feature>
<dbReference type="Pfam" id="PF03413">
    <property type="entry name" value="PepSY"/>
    <property type="match status" value="1"/>
</dbReference>
<feature type="transmembrane region" description="Helical" evidence="2">
    <location>
        <begin position="408"/>
        <end position="428"/>
    </location>
</feature>
<keyword evidence="2" id="KW-0472">Membrane</keyword>
<protein>
    <submittedName>
        <fullName evidence="4">PepSY-associated TM helix domain-containing protein</fullName>
    </submittedName>
</protein>
<evidence type="ECO:0000256" key="2">
    <source>
        <dbReference type="SAM" id="Phobius"/>
    </source>
</evidence>
<feature type="transmembrane region" description="Helical" evidence="2">
    <location>
        <begin position="67"/>
        <end position="90"/>
    </location>
</feature>
<dbReference type="PANTHER" id="PTHR34219:SF1">
    <property type="entry name" value="PEPSY DOMAIN-CONTAINING PROTEIN"/>
    <property type="match status" value="1"/>
</dbReference>
<feature type="compositionally biased region" description="Gly residues" evidence="1">
    <location>
        <begin position="297"/>
        <end position="314"/>
    </location>
</feature>
<feature type="region of interest" description="Disordered" evidence="1">
    <location>
        <begin position="292"/>
        <end position="314"/>
    </location>
</feature>
<dbReference type="PANTHER" id="PTHR34219">
    <property type="entry name" value="IRON-REGULATED INNER MEMBRANE PROTEIN-RELATED"/>
    <property type="match status" value="1"/>
</dbReference>
<organism evidence="4 5">
    <name type="scientific">Streptomyces thinghirensis</name>
    <dbReference type="NCBI Taxonomy" id="551547"/>
    <lineage>
        <taxon>Bacteria</taxon>
        <taxon>Bacillati</taxon>
        <taxon>Actinomycetota</taxon>
        <taxon>Actinomycetes</taxon>
        <taxon>Kitasatosporales</taxon>
        <taxon>Streptomycetaceae</taxon>
        <taxon>Streptomyces</taxon>
    </lineage>
</organism>
<sequence>MTQATFGDGNPARSRPDHWDHPVPTTSPERPPMTTTSPTPTDEAAKPPTPPPPPGRWSTLRPLVLRLHFYAGLFVAPFLLVAAATGFLYAASFQAEKLVYAHELTVPDVGDRKLPVSEQVAAARQAHPEGTVSAVRPSPEADATTRVLLSGVEGVDPDHTLAVFVDPYTAKVRGALEQYGSTGALPLRTWIDEFHRDLHLGETGRLYSEFAASWLWVIAGGGLVLWFSRRRARRKLRGTSGRRRTLGLHGTVGAWAAAGFVFLSATGLTWSTYAGANIEDLRVSLGQTTPSVSASAAGGGEHAGHGAASGTGGDAAHGVGLDKVLSAARAEGLGDPVEIVPPADASSAYVIKQVQRSWPEKQDSVAVDPATGEVTDVLRFADYPVLAKLSRWGIDLHTGSLFGLPNQIALMLLAASLVLLIVWGYRMWWQRGRGSAFGRPIPRGAWQQVPPLLLVPLLAAVAVLGYFVPLLGIPLAVFVAADVVLGEIAHRRGRRTHTGAATPKR</sequence>
<feature type="compositionally biased region" description="Low complexity" evidence="1">
    <location>
        <begin position="24"/>
        <end position="42"/>
    </location>
</feature>
<keyword evidence="2" id="KW-1133">Transmembrane helix</keyword>
<proteinExistence type="predicted"/>
<keyword evidence="5" id="KW-1185">Reference proteome</keyword>
<feature type="transmembrane region" description="Helical" evidence="2">
    <location>
        <begin position="449"/>
        <end position="467"/>
    </location>
</feature>
<dbReference type="EMBL" id="BAABJR010000017">
    <property type="protein sequence ID" value="GAA5214193.1"/>
    <property type="molecule type" value="Genomic_DNA"/>
</dbReference>
<evidence type="ECO:0000259" key="3">
    <source>
        <dbReference type="Pfam" id="PF03413"/>
    </source>
</evidence>
<feature type="region of interest" description="Disordered" evidence="1">
    <location>
        <begin position="1"/>
        <end position="57"/>
    </location>
</feature>